<accession>A0A1I3K7Q6</accession>
<dbReference type="EMBL" id="FORH01000001">
    <property type="protein sequence ID" value="SFI68551.1"/>
    <property type="molecule type" value="Genomic_DNA"/>
</dbReference>
<name>A0A1I3K7Q6_9RHOB</name>
<evidence type="ECO:0000313" key="1">
    <source>
        <dbReference type="EMBL" id="SFI68551.1"/>
    </source>
</evidence>
<reference evidence="2" key="1">
    <citation type="submission" date="2016-10" db="EMBL/GenBank/DDBJ databases">
        <authorList>
            <person name="Varghese N."/>
            <person name="Submissions S."/>
        </authorList>
    </citation>
    <scope>NUCLEOTIDE SEQUENCE [LARGE SCALE GENOMIC DNA]</scope>
    <source>
        <strain evidence="2">DSM 26471</strain>
    </source>
</reference>
<evidence type="ECO:0000313" key="2">
    <source>
        <dbReference type="Proteomes" id="UP000199630"/>
    </source>
</evidence>
<sequence length="67" mass="7730">MIEITDFEIRVSWFVVDVDTTAFLEQSAATHPGGLDKRLRYCWPDVKRDVKSAQRSDPMNLIQFTLA</sequence>
<gene>
    <name evidence="1" type="ORF">SAMN04487991_0601</name>
</gene>
<proteinExistence type="predicted"/>
<dbReference type="Proteomes" id="UP000199630">
    <property type="component" value="Unassembled WGS sequence"/>
</dbReference>
<keyword evidence="2" id="KW-1185">Reference proteome</keyword>
<protein>
    <submittedName>
        <fullName evidence="1">Uncharacterized protein</fullName>
    </submittedName>
</protein>
<dbReference type="AlphaFoldDB" id="A0A1I3K7Q6"/>
<dbReference type="STRING" id="588602.SAMN04487991_0601"/>
<organism evidence="1 2">
    <name type="scientific">Celeribacter neptunius</name>
    <dbReference type="NCBI Taxonomy" id="588602"/>
    <lineage>
        <taxon>Bacteria</taxon>
        <taxon>Pseudomonadati</taxon>
        <taxon>Pseudomonadota</taxon>
        <taxon>Alphaproteobacteria</taxon>
        <taxon>Rhodobacterales</taxon>
        <taxon>Roseobacteraceae</taxon>
        <taxon>Celeribacter</taxon>
    </lineage>
</organism>